<organism evidence="3 4">
    <name type="scientific">Deinococcus grandis</name>
    <dbReference type="NCBI Taxonomy" id="57498"/>
    <lineage>
        <taxon>Bacteria</taxon>
        <taxon>Thermotogati</taxon>
        <taxon>Deinococcota</taxon>
        <taxon>Deinococci</taxon>
        <taxon>Deinococcales</taxon>
        <taxon>Deinococcaceae</taxon>
        <taxon>Deinococcus</taxon>
    </lineage>
</organism>
<dbReference type="PANTHER" id="PTHR42834">
    <property type="entry name" value="ENDONUCLEASE/EXONUCLEASE/PHOSPHATASE FAMILY PROTEIN (AFU_ORTHOLOGUE AFUA_3G09210)"/>
    <property type="match status" value="1"/>
</dbReference>
<dbReference type="CDD" id="cd04486">
    <property type="entry name" value="YhcR_OBF_like"/>
    <property type="match status" value="1"/>
</dbReference>
<dbReference type="InterPro" id="IPR001322">
    <property type="entry name" value="Lamin_tail_dom"/>
</dbReference>
<proteinExistence type="predicted"/>
<feature type="chain" id="PRO_5007086499" evidence="1">
    <location>
        <begin position="19"/>
        <end position="1334"/>
    </location>
</feature>
<comment type="caution">
    <text evidence="3">The sequence shown here is derived from an EMBL/GenBank/DDBJ whole genome shotgun (WGS) entry which is preliminary data.</text>
</comment>
<accession>A0A100HHU2</accession>
<evidence type="ECO:0000313" key="3">
    <source>
        <dbReference type="EMBL" id="GAQ21009.1"/>
    </source>
</evidence>
<dbReference type="PROSITE" id="PS51257">
    <property type="entry name" value="PROKAR_LIPOPROTEIN"/>
    <property type="match status" value="1"/>
</dbReference>
<feature type="signal peptide" evidence="1">
    <location>
        <begin position="1"/>
        <end position="18"/>
    </location>
</feature>
<keyword evidence="4" id="KW-1185">Reference proteome</keyword>
<dbReference type="OrthoDB" id="9801679at2"/>
<dbReference type="PANTHER" id="PTHR42834:SF1">
    <property type="entry name" value="ENDONUCLEASE_EXONUCLEASE_PHOSPHATASE FAMILY PROTEIN (AFU_ORTHOLOGUE AFUA_3G09210)"/>
    <property type="match status" value="1"/>
</dbReference>
<dbReference type="InterPro" id="IPR036691">
    <property type="entry name" value="Endo/exonu/phosph_ase_sf"/>
</dbReference>
<dbReference type="PROSITE" id="PS51841">
    <property type="entry name" value="LTD"/>
    <property type="match status" value="1"/>
</dbReference>
<evidence type="ECO:0000259" key="2">
    <source>
        <dbReference type="PROSITE" id="PS51841"/>
    </source>
</evidence>
<dbReference type="InterPro" id="IPR036415">
    <property type="entry name" value="Lamin_tail_dom_sf"/>
</dbReference>
<keyword evidence="1" id="KW-0732">Signal</keyword>
<dbReference type="SUPFAM" id="SSF74853">
    <property type="entry name" value="Lamin A/C globular tail domain"/>
    <property type="match status" value="1"/>
</dbReference>
<evidence type="ECO:0000313" key="4">
    <source>
        <dbReference type="Proteomes" id="UP000056209"/>
    </source>
</evidence>
<reference evidence="4" key="1">
    <citation type="submission" date="2015-11" db="EMBL/GenBank/DDBJ databases">
        <title>Draft Genome Sequence of the Radioresistant Bacterium Deinococcus grandis, Isolated from Freshwater Fish in Japan.</title>
        <authorList>
            <person name="Satoh K."/>
            <person name="Onodera T."/>
            <person name="Omoso K."/>
            <person name="Takeda-Yano K."/>
            <person name="Katayama T."/>
            <person name="Oono Y."/>
            <person name="Narumi I."/>
        </authorList>
    </citation>
    <scope>NUCLEOTIDE SEQUENCE [LARGE SCALE GENOMIC DNA]</scope>
    <source>
        <strain evidence="4">ATCC 43672</strain>
    </source>
</reference>
<dbReference type="InterPro" id="IPR047971">
    <property type="entry name" value="ExeM-like"/>
</dbReference>
<feature type="domain" description="LTD" evidence="2">
    <location>
        <begin position="1136"/>
        <end position="1280"/>
    </location>
</feature>
<dbReference type="Gene3D" id="3.60.10.10">
    <property type="entry name" value="Endonuclease/exonuclease/phosphatase"/>
    <property type="match status" value="1"/>
</dbReference>
<dbReference type="Pfam" id="PF00932">
    <property type="entry name" value="LTD"/>
    <property type="match status" value="1"/>
</dbReference>
<dbReference type="SUPFAM" id="SSF56219">
    <property type="entry name" value="DNase I-like"/>
    <property type="match status" value="1"/>
</dbReference>
<sequence>MNAKSLLLAGLLALTACGTTTPVTITPAPTVNKARTFGLYELRVNQGGAATVQSVTGQATEIPFDQLSFTRTSMTNMVDEVRRVVHMTATFTVTNNTGTTITLPTFVPVDTDGAYATDGTGPFRNVRTRTGAPVSSRGMAVEIAHTNSGGAIAPDPAATPFLTNIDSGTLGLTLPAGTTAPNIGHRGWQTTQLPAGSSQTVTFAARVPLQGTEISDVDPFTFSLVFAVADNPGTVTNLTGIHAVQGATPSGNAATPVSGQSVAVEGVVTSVHTTNATTSLRGFFLQEEEIDIDGDVTTSDGIFVYCNTSCPSVSAGDRVRVTGTAAEAFNNTQITTTGAGVTTLTTGVPLPDAQPLTLPLDFSARERLEGMRVTTSGVVTNNFTLGRGASFDIADARVLNFTQLNAPDPTAYAAYQTTFNNRYIRIDDGSRVSNPDPEIFARGGQPLSAANTLRGGDTVNVTGVLGYGNDGWTGSGSIDTYRIHATQTNVQITDGSPRLSAPEAVGGTLRVGAMNVLNYFTTLSVSNSGCTPNGFDSTKSGTQYIMRGANTCEEFERQQDKIVAAIRGLNADVLNLMEIQNDFDKGSSSSVAWLVQKLNEKLGAGTYAYVNPGAKVGTDAISLAMIYKPASVTPVGNLAILNNSFDANYADTCNRPTWAQTFQSNTNGGRFTAVAMHLKSKGSKCDALGDTDTGDGQGNGYKARRNAATAIANWLGTNPTGVDESDRLLMGDYNAYAGEEPLSILATAGYANLFDRNVYSYQFDGQWGSLDQAVGSASLAAQVTGKTKWHINSDEPTVLDYNTEFKSAAQLTGFYAPDAFRSSDHDPLLIGLNLTADAPLVSTVTQTPDTATQTVTVGGASVTQNFTSTLTNATGPLTVTVTPVGGAPSIVSAPSTATSGAPFTVTVQAPAGTPTGTYEYTVTTENGGVSDSSTLTVTVNPAPVTTVTLTPSAASQSVNVSGAAATQSYAASGTNLTGDLTVTVTPVGSAPAIVSAPATATDGTPFTVTVQAPTGTAAGTYTYTVTAANNGQSSSSTLTVTVKPAPSITLSGTNKSVTVGAGTTTPVTVTRTNFTDSVTLNVDSVTGAGTAPTVTVNTQPGTGTSGTLNINATGATTGTYTVTVRGTGAGISDATTTLTVTVAPVPAPVNHIVISQAHGGGGNNGATYKNDFIELFNPTSSALSLNGLFLQFTSANSAFTNTPLALPNVSLAAGQYYLVQCAAGTSTTAAPLPTPDLTSCTFAMGAGSFKVALTNTNVAIGSTAGNVTGGNIVDFLGAASNQFEGSAAPAPSNTLSLQRAANGCADTDQNSTDFATGAPNPRSMATAVNICAAP</sequence>
<dbReference type="EMBL" id="BCMS01000001">
    <property type="protein sequence ID" value="GAQ21009.1"/>
    <property type="molecule type" value="Genomic_DNA"/>
</dbReference>
<gene>
    <name evidence="3" type="ORF">DEIGR_101036</name>
</gene>
<dbReference type="CDD" id="cd10283">
    <property type="entry name" value="MnuA_DNase1-like"/>
    <property type="match status" value="1"/>
</dbReference>
<dbReference type="RefSeq" id="WP_058975833.1">
    <property type="nucleotide sequence ID" value="NZ_BCMS01000001.1"/>
</dbReference>
<evidence type="ECO:0000256" key="1">
    <source>
        <dbReference type="SAM" id="SignalP"/>
    </source>
</evidence>
<name>A0A100HHU2_9DEIO</name>
<dbReference type="Proteomes" id="UP000056209">
    <property type="component" value="Unassembled WGS sequence"/>
</dbReference>
<dbReference type="NCBIfam" id="NF033681">
    <property type="entry name" value="ExeM_NucH_DNase"/>
    <property type="match status" value="1"/>
</dbReference>
<protein>
    <submittedName>
        <fullName evidence="3">Extracellular nuclease</fullName>
    </submittedName>
</protein>